<gene>
    <name evidence="1" type="ORF">FNL39_104251</name>
</gene>
<keyword evidence="2" id="KW-1185">Reference proteome</keyword>
<organism evidence="1 2">
    <name type="scientific">Nocardia caishijiensis</name>
    <dbReference type="NCBI Taxonomy" id="184756"/>
    <lineage>
        <taxon>Bacteria</taxon>
        <taxon>Bacillati</taxon>
        <taxon>Actinomycetota</taxon>
        <taxon>Actinomycetes</taxon>
        <taxon>Mycobacteriales</taxon>
        <taxon>Nocardiaceae</taxon>
        <taxon>Nocardia</taxon>
    </lineage>
</organism>
<name>A0ABQ6YMT3_9NOCA</name>
<reference evidence="1 2" key="1">
    <citation type="submission" date="2019-07" db="EMBL/GenBank/DDBJ databases">
        <title>Genomic Encyclopedia of Type Strains, Phase IV (KMG-IV): sequencing the most valuable type-strain genomes for metagenomic binning, comparative biology and taxonomic classification.</title>
        <authorList>
            <person name="Goeker M."/>
        </authorList>
    </citation>
    <scope>NUCLEOTIDE SEQUENCE [LARGE SCALE GENOMIC DNA]</scope>
    <source>
        <strain evidence="1 2">DSM 44831</strain>
    </source>
</reference>
<comment type="caution">
    <text evidence="1">The sequence shown here is derived from an EMBL/GenBank/DDBJ whole genome shotgun (WGS) entry which is preliminary data.</text>
</comment>
<dbReference type="Proteomes" id="UP000798951">
    <property type="component" value="Unassembled WGS sequence"/>
</dbReference>
<dbReference type="EMBL" id="VMSD01000004">
    <property type="protein sequence ID" value="KAF0846829.1"/>
    <property type="molecule type" value="Genomic_DNA"/>
</dbReference>
<protein>
    <submittedName>
        <fullName evidence="1">Uncharacterized protein</fullName>
    </submittedName>
</protein>
<evidence type="ECO:0000313" key="2">
    <source>
        <dbReference type="Proteomes" id="UP000798951"/>
    </source>
</evidence>
<accession>A0ABQ6YMT3</accession>
<proteinExistence type="predicted"/>
<sequence>MAHYPNPGIRSGVVDYAFGGVDPRAIIEIQRFPPRKGREMLQEDSSDAVVAASADTVEEDFESTKAGYSAVEAVGTRAIGETNITSIFWAQKGLLTHGTGAWVFGFPNATVRADSQVSVSLTERDNNGTPFLGLATTQVLNVVPHADGTISVRYHVGWSSNIRVLFNFIIVN</sequence>
<evidence type="ECO:0000313" key="1">
    <source>
        <dbReference type="EMBL" id="KAF0846829.1"/>
    </source>
</evidence>